<dbReference type="Gene3D" id="1.10.287.540">
    <property type="entry name" value="Helix hairpin bin"/>
    <property type="match status" value="1"/>
</dbReference>
<organism evidence="4 5">
    <name type="scientific">Shouchella xiaoxiensis</name>
    <dbReference type="NCBI Taxonomy" id="766895"/>
    <lineage>
        <taxon>Bacteria</taxon>
        <taxon>Bacillati</taxon>
        <taxon>Bacillota</taxon>
        <taxon>Bacilli</taxon>
        <taxon>Bacillales</taxon>
        <taxon>Bacillaceae</taxon>
        <taxon>Shouchella</taxon>
    </lineage>
</organism>
<gene>
    <name evidence="4" type="ORF">JOC54_000986</name>
</gene>
<dbReference type="RefSeq" id="WP_035421937.1">
    <property type="nucleotide sequence ID" value="NZ_JAFBCV010000002.1"/>
</dbReference>
<reference evidence="4" key="1">
    <citation type="submission" date="2021-01" db="EMBL/GenBank/DDBJ databases">
        <title>Genomic Encyclopedia of Type Strains, Phase IV (KMG-IV): sequencing the most valuable type-strain genomes for metagenomic binning, comparative biology and taxonomic classification.</title>
        <authorList>
            <person name="Goeker M."/>
        </authorList>
    </citation>
    <scope>NUCLEOTIDE SEQUENCE</scope>
    <source>
        <strain evidence="4">DSM 21943</strain>
    </source>
</reference>
<evidence type="ECO:0000256" key="3">
    <source>
        <dbReference type="SAM" id="MobiDB-lite"/>
    </source>
</evidence>
<feature type="region of interest" description="Disordered" evidence="3">
    <location>
        <begin position="56"/>
        <end position="79"/>
    </location>
</feature>
<keyword evidence="1 2" id="KW-0963">Cytoplasm</keyword>
<accession>A0ABS2SR69</accession>
<sequence>MLPKDKLERINELSRLSKSSGLTKKQADEQKALRKEYLATFRSAFTNQLHSVKVVDDEGTDVTPQKLKESKEKRQKPLH</sequence>
<name>A0ABS2SR69_9BACI</name>
<dbReference type="PANTHER" id="PTHR37300:SF1">
    <property type="entry name" value="UPF0291 PROTEIN YNZC"/>
    <property type="match status" value="1"/>
</dbReference>
<protein>
    <recommendedName>
        <fullName evidence="2">UPF0291 protein JOC54_000986</fullName>
    </recommendedName>
</protein>
<keyword evidence="5" id="KW-1185">Reference proteome</keyword>
<dbReference type="PANTHER" id="PTHR37300">
    <property type="entry name" value="UPF0291 PROTEIN CBO2609/CLC_2481"/>
    <property type="match status" value="1"/>
</dbReference>
<dbReference type="EMBL" id="JAFBCV010000002">
    <property type="protein sequence ID" value="MBM7837755.1"/>
    <property type="molecule type" value="Genomic_DNA"/>
</dbReference>
<evidence type="ECO:0000256" key="1">
    <source>
        <dbReference type="ARBA" id="ARBA00022490"/>
    </source>
</evidence>
<evidence type="ECO:0000313" key="4">
    <source>
        <dbReference type="EMBL" id="MBM7837755.1"/>
    </source>
</evidence>
<comment type="caution">
    <text evidence="4">The sequence shown here is derived from an EMBL/GenBank/DDBJ whole genome shotgun (WGS) entry which is preliminary data.</text>
</comment>
<evidence type="ECO:0000256" key="2">
    <source>
        <dbReference type="HAMAP-Rule" id="MF_01103"/>
    </source>
</evidence>
<dbReference type="InterPro" id="IPR009242">
    <property type="entry name" value="DUF896"/>
</dbReference>
<dbReference type="Pfam" id="PF05979">
    <property type="entry name" value="DUF896"/>
    <property type="match status" value="1"/>
</dbReference>
<dbReference type="HAMAP" id="MF_01103">
    <property type="entry name" value="UPF0291"/>
    <property type="match status" value="1"/>
</dbReference>
<comment type="similarity">
    <text evidence="2">Belongs to the UPF0291 family.</text>
</comment>
<dbReference type="Proteomes" id="UP001179280">
    <property type="component" value="Unassembled WGS sequence"/>
</dbReference>
<proteinExistence type="inferred from homology"/>
<comment type="subcellular location">
    <subcellularLocation>
        <location evidence="2">Cytoplasm</location>
    </subcellularLocation>
</comment>
<evidence type="ECO:0000313" key="5">
    <source>
        <dbReference type="Proteomes" id="UP001179280"/>
    </source>
</evidence>
<dbReference type="SUPFAM" id="SSF158221">
    <property type="entry name" value="YnzC-like"/>
    <property type="match status" value="1"/>
</dbReference>